<keyword evidence="5" id="KW-0560">Oxidoreductase</keyword>
<evidence type="ECO:0000256" key="8">
    <source>
        <dbReference type="SAM" id="Phobius"/>
    </source>
</evidence>
<feature type="transmembrane region" description="Helical" evidence="8">
    <location>
        <begin position="380"/>
        <end position="399"/>
    </location>
</feature>
<dbReference type="PROSITE" id="PS50850">
    <property type="entry name" value="MFS"/>
    <property type="match status" value="1"/>
</dbReference>
<comment type="caution">
    <text evidence="10">The sequence shown here is derived from an EMBL/GenBank/DDBJ whole genome shotgun (WGS) entry which is preliminary data.</text>
</comment>
<evidence type="ECO:0000256" key="7">
    <source>
        <dbReference type="SAM" id="MobiDB-lite"/>
    </source>
</evidence>
<evidence type="ECO:0000256" key="2">
    <source>
        <dbReference type="ARBA" id="ARBA00006484"/>
    </source>
</evidence>
<dbReference type="InterPro" id="IPR002347">
    <property type="entry name" value="SDR_fam"/>
</dbReference>
<feature type="transmembrane region" description="Helical" evidence="8">
    <location>
        <begin position="236"/>
        <end position="257"/>
    </location>
</feature>
<dbReference type="Pfam" id="PF00106">
    <property type="entry name" value="adh_short"/>
    <property type="match status" value="1"/>
</dbReference>
<comment type="subcellular location">
    <subcellularLocation>
        <location evidence="1">Cell membrane</location>
        <topology evidence="1">Multi-pass membrane protein</topology>
    </subcellularLocation>
</comment>
<feature type="region of interest" description="Disordered" evidence="7">
    <location>
        <begin position="493"/>
        <end position="513"/>
    </location>
</feature>
<dbReference type="Gene3D" id="1.20.1250.20">
    <property type="entry name" value="MFS general substrate transporter like domains"/>
    <property type="match status" value="1"/>
</dbReference>
<feature type="transmembrane region" description="Helical" evidence="8">
    <location>
        <begin position="305"/>
        <end position="327"/>
    </location>
</feature>
<dbReference type="InterPro" id="IPR036259">
    <property type="entry name" value="MFS_trans_sf"/>
</dbReference>
<keyword evidence="6 8" id="KW-0472">Membrane</keyword>
<dbReference type="Gene3D" id="3.40.50.720">
    <property type="entry name" value="NAD(P)-binding Rossmann-like Domain"/>
    <property type="match status" value="1"/>
</dbReference>
<dbReference type="InterPro" id="IPR036291">
    <property type="entry name" value="NAD(P)-bd_dom_sf"/>
</dbReference>
<evidence type="ECO:0000313" key="10">
    <source>
        <dbReference type="EMBL" id="NKY38784.1"/>
    </source>
</evidence>
<reference evidence="10 11" key="1">
    <citation type="submission" date="2020-04" db="EMBL/GenBank/DDBJ databases">
        <title>MicrobeNet Type strains.</title>
        <authorList>
            <person name="Nicholson A.C."/>
        </authorList>
    </citation>
    <scope>NUCLEOTIDE SEQUENCE [LARGE SCALE GENOMIC DNA]</scope>
    <source>
        <strain evidence="10 11">ATCC BAA-787</strain>
    </source>
</reference>
<dbReference type="InterPro" id="IPR011701">
    <property type="entry name" value="MFS"/>
</dbReference>
<name>A0ABX1JWY4_9CELL</name>
<sequence length="513" mass="52768">MDHQPDHGETSYKGADRLAGKRALITGADSGIGRAVALAFAREGADVVLSYLPEEEEDAKETARLVEEAGQRAVHAPGDIQDEQTCVELVETTVRELGGIDVLVNNAAYQMAQEDGLLGITTEQLDRVFKTNLYALFWITKAAVPHMQPGSSIINTSSIQAQQPSPPLLDYATSKAGILNGLGLTVAALGVAAGQVPVVVVGMVLYGVGTGVWDAAMNLEGAAVEQELGRTVMPRYHAGFSFGTVGAAGVSALAALLHVPVAVHVPIAVTVSVVVVAFAVRAFLPAGSEHPHAATDDSAPRGARGALAAWLEPRTLLIGLVVLAAALTEGSANDWVSLAVVDGFDTSHALGALAFGVFVGAMTSMRWFGTALLDRYGRVVVLRLCAVLAIVGLLTFALAGQLWLALVGVIAWGAGAALGFPVGMSAASDDPLRAAPRVSVVSTIGYSAFLAGPPLLGLLAQHVGYRNALLVILVPVVLGLLVVNAAAPLPRPSAAQAGDAVEPADAKRPDAAV</sequence>
<dbReference type="PANTHER" id="PTHR48107:SF16">
    <property type="entry name" value="NADPH-DEPENDENT ALDEHYDE REDUCTASE 1, CHLOROPLASTIC"/>
    <property type="match status" value="1"/>
</dbReference>
<feature type="transmembrane region" description="Helical" evidence="8">
    <location>
        <begin position="405"/>
        <end position="426"/>
    </location>
</feature>
<feature type="transmembrane region" description="Helical" evidence="8">
    <location>
        <begin position="347"/>
        <end position="368"/>
    </location>
</feature>
<feature type="transmembrane region" description="Helical" evidence="8">
    <location>
        <begin position="263"/>
        <end position="284"/>
    </location>
</feature>
<evidence type="ECO:0000256" key="1">
    <source>
        <dbReference type="ARBA" id="ARBA00004651"/>
    </source>
</evidence>
<feature type="compositionally biased region" description="Basic and acidic residues" evidence="7">
    <location>
        <begin position="504"/>
        <end position="513"/>
    </location>
</feature>
<proteinExistence type="inferred from homology"/>
<dbReference type="SUPFAM" id="SSF103473">
    <property type="entry name" value="MFS general substrate transporter"/>
    <property type="match status" value="1"/>
</dbReference>
<evidence type="ECO:0000313" key="11">
    <source>
        <dbReference type="Proteomes" id="UP000777774"/>
    </source>
</evidence>
<dbReference type="SUPFAM" id="SSF51735">
    <property type="entry name" value="NAD(P)-binding Rossmann-fold domains"/>
    <property type="match status" value="1"/>
</dbReference>
<dbReference type="Proteomes" id="UP000777774">
    <property type="component" value="Unassembled WGS sequence"/>
</dbReference>
<feature type="transmembrane region" description="Helical" evidence="8">
    <location>
        <begin position="438"/>
        <end position="456"/>
    </location>
</feature>
<feature type="domain" description="Major facilitator superfamily (MFS) profile" evidence="9">
    <location>
        <begin position="314"/>
        <end position="513"/>
    </location>
</feature>
<dbReference type="PANTHER" id="PTHR48107">
    <property type="entry name" value="NADPH-DEPENDENT ALDEHYDE REDUCTASE-LIKE PROTEIN, CHLOROPLASTIC-RELATED"/>
    <property type="match status" value="1"/>
</dbReference>
<comment type="similarity">
    <text evidence="2">Belongs to the short-chain dehydrogenases/reductases (SDR) family.</text>
</comment>
<keyword evidence="3 8" id="KW-0812">Transmembrane</keyword>
<organism evidence="10 11">
    <name type="scientific">Cellulomonas septica</name>
    <dbReference type="NCBI Taxonomy" id="285080"/>
    <lineage>
        <taxon>Bacteria</taxon>
        <taxon>Bacillati</taxon>
        <taxon>Actinomycetota</taxon>
        <taxon>Actinomycetes</taxon>
        <taxon>Micrococcales</taxon>
        <taxon>Cellulomonadaceae</taxon>
        <taxon>Cellulomonas</taxon>
    </lineage>
</organism>
<feature type="transmembrane region" description="Helical" evidence="8">
    <location>
        <begin position="468"/>
        <end position="487"/>
    </location>
</feature>
<keyword evidence="11" id="KW-1185">Reference proteome</keyword>
<evidence type="ECO:0000256" key="6">
    <source>
        <dbReference type="ARBA" id="ARBA00023136"/>
    </source>
</evidence>
<gene>
    <name evidence="10" type="ORF">HGA02_04345</name>
</gene>
<dbReference type="InterPro" id="IPR057326">
    <property type="entry name" value="KR_dom"/>
</dbReference>
<evidence type="ECO:0000259" key="9">
    <source>
        <dbReference type="PROSITE" id="PS50850"/>
    </source>
</evidence>
<evidence type="ECO:0000256" key="5">
    <source>
        <dbReference type="ARBA" id="ARBA00023002"/>
    </source>
</evidence>
<accession>A0ABX1JWY4</accession>
<evidence type="ECO:0000256" key="4">
    <source>
        <dbReference type="ARBA" id="ARBA00022989"/>
    </source>
</evidence>
<keyword evidence="4 8" id="KW-1133">Transmembrane helix</keyword>
<dbReference type="InterPro" id="IPR020846">
    <property type="entry name" value="MFS_dom"/>
</dbReference>
<dbReference type="PRINTS" id="PR00081">
    <property type="entry name" value="GDHRDH"/>
</dbReference>
<dbReference type="Pfam" id="PF07690">
    <property type="entry name" value="MFS_1"/>
    <property type="match status" value="1"/>
</dbReference>
<evidence type="ECO:0000256" key="3">
    <source>
        <dbReference type="ARBA" id="ARBA00022692"/>
    </source>
</evidence>
<protein>
    <submittedName>
        <fullName evidence="10">SDR family oxidoreductase</fullName>
    </submittedName>
</protein>
<dbReference type="EMBL" id="JAAXOY010000059">
    <property type="protein sequence ID" value="NKY38784.1"/>
    <property type="molecule type" value="Genomic_DNA"/>
</dbReference>
<dbReference type="SMART" id="SM00822">
    <property type="entry name" value="PKS_KR"/>
    <property type="match status" value="1"/>
</dbReference>